<keyword evidence="5" id="KW-0411">Iron-sulfur</keyword>
<dbReference type="CDD" id="cd01335">
    <property type="entry name" value="Radical_SAM"/>
    <property type="match status" value="1"/>
</dbReference>
<keyword evidence="9" id="KW-0808">Transferase</keyword>
<protein>
    <submittedName>
        <fullName evidence="8">SioT</fullName>
    </submittedName>
    <submittedName>
        <fullName evidence="9">Tryptophan 2-C-methyltransferase</fullName>
        <ecNumber evidence="9">2.1.1.106</ecNumber>
    </submittedName>
</protein>
<dbReference type="Proteomes" id="UP000289482">
    <property type="component" value="Unassembled WGS sequence"/>
</dbReference>
<gene>
    <name evidence="8" type="primary">sioT</name>
    <name evidence="9" type="synonym">tsrT</name>
    <name evidence="9" type="ORF">EST54_17975</name>
</gene>
<evidence type="ECO:0000259" key="7">
    <source>
        <dbReference type="PROSITE" id="PS51918"/>
    </source>
</evidence>
<dbReference type="GeneID" id="95779836"/>
<dbReference type="GO" id="GO:0051536">
    <property type="term" value="F:iron-sulfur cluster binding"/>
    <property type="evidence" value="ECO:0007669"/>
    <property type="project" value="UniProtKB-KW"/>
</dbReference>
<dbReference type="EC" id="2.1.1.106" evidence="9"/>
<evidence type="ECO:0000313" key="10">
    <source>
        <dbReference type="Proteomes" id="UP000289482"/>
    </source>
</evidence>
<dbReference type="InterPro" id="IPR030969">
    <property type="entry name" value="B12_rSAM_trp_MT"/>
</dbReference>
<sequence>MAHKGIITLINPNQIYPPIAPYALDVLTTALEAEGFETHVLDLTFHVGDWKQALRDYFDSSRPLLVGVTCRNTDTVYAFEQRPFIDGYKAVIDEVRGLTAAPVIAGGVGFSTMPFALVDYFDVDFGVKGPGEKIICDLAQAFVEGRTADHIPGLLINRGPGQVTRVPPPVLNGRAAAAPAPVAAPAPLPAPAPLSFGAVGRYESRAWQAETERSYTRRSGEPYKIDNLRYYREGGLGSILTKSGCVYKCSHCVEPDAKGTQFARRGVAAVVDEMESLTAQGIYDLHTTDSEFNLSISHSKSLLREIIRRREGDPASPLRHLRLWVYCQPAPFDEEFAELLAAAGCAGVNVGADHVRPEMLDAWKVTGKGTRYYDFSDTVRLVELSHRYGMLTMVEALFGMPGENLSTMRECVDRMMALDATVTGFSLGLRLFPYMDLAISLAEKCDGVRTLPGLQSNNATRPIVLKPLRKCSSPIEYERQFMFDESGEFRLVCYFSPDLPEAPGTVGSPHGIWQASVDFLWDHIPKSEYYRVMLPTISGSSENDNNYADNPFLTSLNRQGYTGAFWAHWRDREAIMSGTGALGELAVEAAR</sequence>
<dbReference type="Gene3D" id="3.80.30.20">
    <property type="entry name" value="tm_1862 like domain"/>
    <property type="match status" value="1"/>
</dbReference>
<dbReference type="GO" id="GO:0030772">
    <property type="term" value="F:tryptophan 2-C-methyltransferase activity"/>
    <property type="evidence" value="ECO:0007669"/>
    <property type="project" value="UniProtKB-EC"/>
</dbReference>
<dbReference type="SFLD" id="SFLDF00322">
    <property type="entry name" value="tryptophan_2-C-methyltransfera"/>
    <property type="match status" value="1"/>
</dbReference>
<dbReference type="EMBL" id="SDIF01000048">
    <property type="protein sequence ID" value="RXS65587.1"/>
    <property type="molecule type" value="Genomic_DNA"/>
</dbReference>
<dbReference type="InterPro" id="IPR023404">
    <property type="entry name" value="rSAM_horseshoe"/>
</dbReference>
<dbReference type="Gene3D" id="3.40.50.280">
    <property type="entry name" value="Cobalamin-binding domain"/>
    <property type="match status" value="1"/>
</dbReference>
<dbReference type="InterPro" id="IPR051198">
    <property type="entry name" value="BchE-like"/>
</dbReference>
<dbReference type="NCBIfam" id="TIGR04428">
    <property type="entry name" value="B12_rSAM_trp_MT"/>
    <property type="match status" value="1"/>
</dbReference>
<evidence type="ECO:0000256" key="3">
    <source>
        <dbReference type="ARBA" id="ARBA00022723"/>
    </source>
</evidence>
<dbReference type="GO" id="GO:0005829">
    <property type="term" value="C:cytosol"/>
    <property type="evidence" value="ECO:0007669"/>
    <property type="project" value="TreeGrafter"/>
</dbReference>
<evidence type="ECO:0000313" key="8">
    <source>
        <dbReference type="EMBL" id="ACN80657.1"/>
    </source>
</evidence>
<dbReference type="GO" id="GO:0032259">
    <property type="term" value="P:methylation"/>
    <property type="evidence" value="ECO:0007669"/>
    <property type="project" value="UniProtKB-KW"/>
</dbReference>
<dbReference type="PROSITE" id="PS51332">
    <property type="entry name" value="B12_BINDING"/>
    <property type="match status" value="1"/>
</dbReference>
<evidence type="ECO:0000256" key="1">
    <source>
        <dbReference type="ARBA" id="ARBA00001966"/>
    </source>
</evidence>
<proteinExistence type="predicted"/>
<dbReference type="InterPro" id="IPR006158">
    <property type="entry name" value="Cobalamin-bd"/>
</dbReference>
<keyword evidence="9" id="KW-0489">Methyltransferase</keyword>
<dbReference type="SFLD" id="SFLDG01123">
    <property type="entry name" value="methyltransferase_(Class_B)"/>
    <property type="match status" value="1"/>
</dbReference>
<feature type="domain" description="Radical SAM core" evidence="7">
    <location>
        <begin position="229"/>
        <end position="484"/>
    </location>
</feature>
<dbReference type="GO" id="GO:0046872">
    <property type="term" value="F:metal ion binding"/>
    <property type="evidence" value="ECO:0007669"/>
    <property type="project" value="UniProtKB-KW"/>
</dbReference>
<keyword evidence="3" id="KW-0479">Metal-binding</keyword>
<evidence type="ECO:0000256" key="5">
    <source>
        <dbReference type="ARBA" id="ARBA00023014"/>
    </source>
</evidence>
<dbReference type="SFLD" id="SFLDG01082">
    <property type="entry name" value="B12-binding_domain_containing"/>
    <property type="match status" value="1"/>
</dbReference>
<keyword evidence="2" id="KW-0949">S-adenosyl-L-methionine</keyword>
<dbReference type="AlphaFoldDB" id="C0JRX4"/>
<evidence type="ECO:0000256" key="2">
    <source>
        <dbReference type="ARBA" id="ARBA00022691"/>
    </source>
</evidence>
<evidence type="ECO:0000256" key="4">
    <source>
        <dbReference type="ARBA" id="ARBA00023004"/>
    </source>
</evidence>
<dbReference type="SUPFAM" id="SSF102114">
    <property type="entry name" value="Radical SAM enzymes"/>
    <property type="match status" value="1"/>
</dbReference>
<dbReference type="InterPro" id="IPR007197">
    <property type="entry name" value="rSAM"/>
</dbReference>
<keyword evidence="10" id="KW-1185">Reference proteome</keyword>
<evidence type="ECO:0000313" key="9">
    <source>
        <dbReference type="EMBL" id="RXS65587.1"/>
    </source>
</evidence>
<dbReference type="EMBL" id="FJ436355">
    <property type="protein sequence ID" value="ACN80657.1"/>
    <property type="molecule type" value="Genomic_DNA"/>
</dbReference>
<reference evidence="9 10" key="2">
    <citation type="submission" date="2019-01" db="EMBL/GenBank/DDBJ databases">
        <title>Draft genome sequences of the type strain Streptomyces sioyaensis DSM 40032 and its novel strain, TM32, a thermotolerant antibiotics-producing actinobacterium.</title>
        <authorList>
            <person name="Nakaew N."/>
            <person name="Lumyong S."/>
            <person name="Sloan W.T."/>
            <person name="Sungthong R."/>
        </authorList>
    </citation>
    <scope>NUCLEOTIDE SEQUENCE [LARGE SCALE GENOMIC DNA]</scope>
    <source>
        <strain evidence="9 10">DSM 40032</strain>
    </source>
</reference>
<accession>C0JRX4</accession>
<dbReference type="PANTHER" id="PTHR43409:SF16">
    <property type="entry name" value="SLR0320 PROTEIN"/>
    <property type="match status" value="1"/>
</dbReference>
<dbReference type="PROSITE" id="PS51918">
    <property type="entry name" value="RADICAL_SAM"/>
    <property type="match status" value="1"/>
</dbReference>
<dbReference type="PANTHER" id="PTHR43409">
    <property type="entry name" value="ANAEROBIC MAGNESIUM-PROTOPORPHYRIN IX MONOMETHYL ESTER CYCLASE-RELATED"/>
    <property type="match status" value="1"/>
</dbReference>
<reference evidence="8" key="1">
    <citation type="journal article" date="2009" name="Chem. Biol.">
        <title>Thiopeptide biosynthesis featuring ribosomally synthesized precursor peptides and conserved posttranslational modifications.</title>
        <authorList>
            <person name="Liao R."/>
            <person name="Duan L."/>
            <person name="Lei C."/>
            <person name="Pan H."/>
            <person name="Ding Y."/>
            <person name="Zhang Q."/>
            <person name="Chen D."/>
            <person name="Shen B."/>
            <person name="Yu Y."/>
            <person name="Liu W."/>
        </authorList>
    </citation>
    <scope>NUCLEOTIDE SEQUENCE</scope>
    <source>
        <strain evidence="8">ATCC 13989</strain>
    </source>
</reference>
<feature type="domain" description="B12-binding" evidence="6">
    <location>
        <begin position="4"/>
        <end position="149"/>
    </location>
</feature>
<dbReference type="InterPro" id="IPR034466">
    <property type="entry name" value="Methyltransferase_Class_B"/>
</dbReference>
<dbReference type="InterPro" id="IPR058240">
    <property type="entry name" value="rSAM_sf"/>
</dbReference>
<dbReference type="Pfam" id="PF04055">
    <property type="entry name" value="Radical_SAM"/>
    <property type="match status" value="1"/>
</dbReference>
<dbReference type="SFLD" id="SFLDS00029">
    <property type="entry name" value="Radical_SAM"/>
    <property type="match status" value="1"/>
</dbReference>
<evidence type="ECO:0000259" key="6">
    <source>
        <dbReference type="PROSITE" id="PS51332"/>
    </source>
</evidence>
<organism evidence="8">
    <name type="scientific">Streptomyces sioyaensis</name>
    <dbReference type="NCBI Taxonomy" id="67364"/>
    <lineage>
        <taxon>Bacteria</taxon>
        <taxon>Bacillati</taxon>
        <taxon>Actinomycetota</taxon>
        <taxon>Actinomycetes</taxon>
        <taxon>Kitasatosporales</taxon>
        <taxon>Streptomycetaceae</taxon>
        <taxon>Streptomyces</taxon>
    </lineage>
</organism>
<keyword evidence="4" id="KW-0408">Iron</keyword>
<dbReference type="InterPro" id="IPR006638">
    <property type="entry name" value="Elp3/MiaA/NifB-like_rSAM"/>
</dbReference>
<dbReference type="GO" id="GO:0031419">
    <property type="term" value="F:cobalamin binding"/>
    <property type="evidence" value="ECO:0007669"/>
    <property type="project" value="InterPro"/>
</dbReference>
<dbReference type="Pfam" id="PF02310">
    <property type="entry name" value="B12-binding"/>
    <property type="match status" value="1"/>
</dbReference>
<dbReference type="SMART" id="SM00729">
    <property type="entry name" value="Elp3"/>
    <property type="match status" value="1"/>
</dbReference>
<comment type="cofactor">
    <cofactor evidence="1">
        <name>[4Fe-4S] cluster</name>
        <dbReference type="ChEBI" id="CHEBI:49883"/>
    </cofactor>
</comment>
<dbReference type="RefSeq" id="WP_129248661.1">
    <property type="nucleotide sequence ID" value="NZ_JABZEL010000009.1"/>
</dbReference>
<name>C0JRX4_9ACTN</name>